<protein>
    <submittedName>
        <fullName evidence="2">Uncharacterized protein</fullName>
    </submittedName>
</protein>
<feature type="region of interest" description="Disordered" evidence="1">
    <location>
        <begin position="30"/>
        <end position="95"/>
    </location>
</feature>
<proteinExistence type="predicted"/>
<dbReference type="EMBL" id="JANVFS010000042">
    <property type="protein sequence ID" value="KAJ4467133.1"/>
    <property type="molecule type" value="Genomic_DNA"/>
</dbReference>
<reference evidence="2" key="2">
    <citation type="journal article" date="2023" name="Proc. Natl. Acad. Sci. U.S.A.">
        <title>A global phylogenomic analysis of the shiitake genus Lentinula.</title>
        <authorList>
            <person name="Sierra-Patev S."/>
            <person name="Min B."/>
            <person name="Naranjo-Ortiz M."/>
            <person name="Looney B."/>
            <person name="Konkel Z."/>
            <person name="Slot J.C."/>
            <person name="Sakamoto Y."/>
            <person name="Steenwyk J.L."/>
            <person name="Rokas A."/>
            <person name="Carro J."/>
            <person name="Camarero S."/>
            <person name="Ferreira P."/>
            <person name="Molpeceres G."/>
            <person name="Ruiz-Duenas F.J."/>
            <person name="Serrano A."/>
            <person name="Henrissat B."/>
            <person name="Drula E."/>
            <person name="Hughes K.W."/>
            <person name="Mata J.L."/>
            <person name="Ishikawa N.K."/>
            <person name="Vargas-Isla R."/>
            <person name="Ushijima S."/>
            <person name="Smith C.A."/>
            <person name="Donoghue J."/>
            <person name="Ahrendt S."/>
            <person name="Andreopoulos W."/>
            <person name="He G."/>
            <person name="LaButti K."/>
            <person name="Lipzen A."/>
            <person name="Ng V."/>
            <person name="Riley R."/>
            <person name="Sandor L."/>
            <person name="Barry K."/>
            <person name="Martinez A.T."/>
            <person name="Xiao Y."/>
            <person name="Gibbons J.G."/>
            <person name="Terashima K."/>
            <person name="Grigoriev I.V."/>
            <person name="Hibbett D."/>
        </authorList>
    </citation>
    <scope>NUCLEOTIDE SEQUENCE</scope>
    <source>
        <strain evidence="2">Sp2 HRB7682 ss15</strain>
    </source>
</reference>
<comment type="caution">
    <text evidence="2">The sequence shown here is derived from an EMBL/GenBank/DDBJ whole genome shotgun (WGS) entry which is preliminary data.</text>
</comment>
<accession>A0A9W8ZU79</accession>
<feature type="region of interest" description="Disordered" evidence="1">
    <location>
        <begin position="1"/>
        <end position="20"/>
    </location>
</feature>
<organism evidence="2 3">
    <name type="scientific">Lentinula lateritia</name>
    <dbReference type="NCBI Taxonomy" id="40482"/>
    <lineage>
        <taxon>Eukaryota</taxon>
        <taxon>Fungi</taxon>
        <taxon>Dikarya</taxon>
        <taxon>Basidiomycota</taxon>
        <taxon>Agaricomycotina</taxon>
        <taxon>Agaricomycetes</taxon>
        <taxon>Agaricomycetidae</taxon>
        <taxon>Agaricales</taxon>
        <taxon>Marasmiineae</taxon>
        <taxon>Omphalotaceae</taxon>
        <taxon>Lentinula</taxon>
    </lineage>
</organism>
<evidence type="ECO:0000256" key="1">
    <source>
        <dbReference type="SAM" id="MobiDB-lite"/>
    </source>
</evidence>
<gene>
    <name evidence="2" type="ORF">C8J55DRAFT_492776</name>
</gene>
<reference evidence="2" key="1">
    <citation type="submission" date="2022-08" db="EMBL/GenBank/DDBJ databases">
        <authorList>
            <consortium name="DOE Joint Genome Institute"/>
            <person name="Min B."/>
            <person name="Riley R."/>
            <person name="Sierra-Patev S."/>
            <person name="Naranjo-Ortiz M."/>
            <person name="Looney B."/>
            <person name="Konkel Z."/>
            <person name="Slot J.C."/>
            <person name="Sakamoto Y."/>
            <person name="Steenwyk J.L."/>
            <person name="Rokas A."/>
            <person name="Carro J."/>
            <person name="Camarero S."/>
            <person name="Ferreira P."/>
            <person name="Molpeceres G."/>
            <person name="Ruiz-Duenas F.J."/>
            <person name="Serrano A."/>
            <person name="Henrissat B."/>
            <person name="Drula E."/>
            <person name="Hughes K.W."/>
            <person name="Mata J.L."/>
            <person name="Ishikawa N.K."/>
            <person name="Vargas-Isla R."/>
            <person name="Ushijima S."/>
            <person name="Smith C.A."/>
            <person name="Ahrendt S."/>
            <person name="Andreopoulos W."/>
            <person name="He G."/>
            <person name="Labutti K."/>
            <person name="Lipzen A."/>
            <person name="Ng V."/>
            <person name="Sandor L."/>
            <person name="Barry K."/>
            <person name="Martinez A.T."/>
            <person name="Xiao Y."/>
            <person name="Gibbons J.G."/>
            <person name="Terashima K."/>
            <person name="Hibbett D.S."/>
            <person name="Grigoriev I.V."/>
        </authorList>
    </citation>
    <scope>NUCLEOTIDE SEQUENCE</scope>
    <source>
        <strain evidence="2">Sp2 HRB7682 ss15</strain>
    </source>
</reference>
<dbReference type="AlphaFoldDB" id="A0A9W8ZU79"/>
<evidence type="ECO:0000313" key="2">
    <source>
        <dbReference type="EMBL" id="KAJ4467133.1"/>
    </source>
</evidence>
<sequence>MLATAAAYTLQGESDPTEAAAVRDLIFKMETRRSKGRTDVNNSSTSPPGKSSSAATNTGAQPDPEPSKPIPPRIVSPTKPPKPIIGKLPENYVPPQERTVGVQPKEDLRNYRYRAPIETEAAVECIIQTGMASMVSVRQDDLLAIAPEYRKKVKDAITSRRIGVDGALLDDMKLLEPSRREI</sequence>
<feature type="compositionally biased region" description="Pro residues" evidence="1">
    <location>
        <begin position="63"/>
        <end position="83"/>
    </location>
</feature>
<dbReference type="Proteomes" id="UP001150238">
    <property type="component" value="Unassembled WGS sequence"/>
</dbReference>
<feature type="compositionally biased region" description="Low complexity" evidence="1">
    <location>
        <begin position="43"/>
        <end position="56"/>
    </location>
</feature>
<evidence type="ECO:0000313" key="3">
    <source>
        <dbReference type="Proteomes" id="UP001150238"/>
    </source>
</evidence>
<name>A0A9W8ZU79_9AGAR</name>